<gene>
    <name evidence="8" type="primary">lgt_1</name>
    <name evidence="7" type="synonym">lgt</name>
    <name evidence="8" type="ORF">PEDI_11280</name>
</gene>
<feature type="transmembrane region" description="Helical" evidence="7">
    <location>
        <begin position="251"/>
        <end position="270"/>
    </location>
</feature>
<dbReference type="EMBL" id="BQKE01000001">
    <property type="protein sequence ID" value="GJM60576.1"/>
    <property type="molecule type" value="Genomic_DNA"/>
</dbReference>
<feature type="transmembrane region" description="Helical" evidence="7">
    <location>
        <begin position="103"/>
        <end position="123"/>
    </location>
</feature>
<protein>
    <recommendedName>
        <fullName evidence="7">Phosphatidylglycerol--prolipoprotein diacylglyceryl transferase</fullName>
        <ecNumber evidence="7">2.5.1.145</ecNumber>
    </recommendedName>
</protein>
<feature type="transmembrane region" description="Helical" evidence="7">
    <location>
        <begin position="20"/>
        <end position="39"/>
    </location>
</feature>
<feature type="transmembrane region" description="Helical" evidence="7">
    <location>
        <begin position="185"/>
        <end position="203"/>
    </location>
</feature>
<evidence type="ECO:0000256" key="6">
    <source>
        <dbReference type="ARBA" id="ARBA00023136"/>
    </source>
</evidence>
<keyword evidence="3 7" id="KW-0808">Transferase</keyword>
<dbReference type="NCBIfam" id="TIGR00544">
    <property type="entry name" value="lgt"/>
    <property type="match status" value="1"/>
</dbReference>
<feature type="transmembrane region" description="Helical" evidence="7">
    <location>
        <begin position="215"/>
        <end position="231"/>
    </location>
</feature>
<dbReference type="GO" id="GO:0005886">
    <property type="term" value="C:plasma membrane"/>
    <property type="evidence" value="ECO:0007669"/>
    <property type="project" value="UniProtKB-SubCell"/>
</dbReference>
<feature type="transmembrane region" description="Helical" evidence="7">
    <location>
        <begin position="135"/>
        <end position="153"/>
    </location>
</feature>
<evidence type="ECO:0000256" key="1">
    <source>
        <dbReference type="ARBA" id="ARBA00007150"/>
    </source>
</evidence>
<keyword evidence="6 7" id="KW-0472">Membrane</keyword>
<dbReference type="PANTHER" id="PTHR30589:SF0">
    <property type="entry name" value="PHOSPHATIDYLGLYCEROL--PROLIPOPROTEIN DIACYLGLYCERYL TRANSFERASE"/>
    <property type="match status" value="1"/>
</dbReference>
<sequence length="279" mass="32103">MAPYIHWNPDPEIVNLFGISIRYYGLFFVTGIILCIKVIEQIFKQEGIPRKNSEVLTQYGVLGIFVGARLAHCFFYDWDYYSNHLLEILLPIRMFPSGDFEIIGYQGLASHGGALGLILALFFYSRRCHHQFLEILDIIAITTGLGGGFIRISNFFNSEIIGKATGSSWYGVVFDRVDQIPRHPAQIYESLAYFFIFCLMIMIYRSKRIALGRGFYFGLTLSLIFCFRFGVEFFKVNQSSFEEGMALNMGQWLSIPYIIVGLGFVLYAWFGRRKMISVY</sequence>
<comment type="pathway">
    <text evidence="7">Protein modification; lipoprotein biosynthesis (diacylglyceryl transfer).</text>
</comment>
<comment type="similarity">
    <text evidence="1 7">Belongs to the Lgt family.</text>
</comment>
<keyword evidence="9" id="KW-1185">Reference proteome</keyword>
<dbReference type="Proteomes" id="UP001310022">
    <property type="component" value="Unassembled WGS sequence"/>
</dbReference>
<dbReference type="Pfam" id="PF01790">
    <property type="entry name" value="LGT"/>
    <property type="match status" value="1"/>
</dbReference>
<accession>A0AAN4VV82</accession>
<dbReference type="EC" id="2.5.1.145" evidence="7"/>
<dbReference type="GO" id="GO:0008961">
    <property type="term" value="F:phosphatidylglycerol-prolipoprotein diacylglyceryl transferase activity"/>
    <property type="evidence" value="ECO:0007669"/>
    <property type="project" value="UniProtKB-UniRule"/>
</dbReference>
<proteinExistence type="inferred from homology"/>
<dbReference type="InterPro" id="IPR001640">
    <property type="entry name" value="Lgt"/>
</dbReference>
<evidence type="ECO:0000313" key="9">
    <source>
        <dbReference type="Proteomes" id="UP001310022"/>
    </source>
</evidence>
<dbReference type="PANTHER" id="PTHR30589">
    <property type="entry name" value="PROLIPOPROTEIN DIACYLGLYCERYL TRANSFERASE"/>
    <property type="match status" value="1"/>
</dbReference>
<comment type="function">
    <text evidence="7">Catalyzes the transfer of the diacylglyceryl group from phosphatidylglycerol to the sulfhydryl group of the N-terminal cysteine of a prolipoprotein, the first step in the formation of mature lipoproteins.</text>
</comment>
<dbReference type="GO" id="GO:0042158">
    <property type="term" value="P:lipoprotein biosynthetic process"/>
    <property type="evidence" value="ECO:0007669"/>
    <property type="project" value="UniProtKB-UniRule"/>
</dbReference>
<comment type="catalytic activity">
    <reaction evidence="7">
        <text>L-cysteinyl-[prolipoprotein] + a 1,2-diacyl-sn-glycero-3-phospho-(1'-sn-glycerol) = an S-1,2-diacyl-sn-glyceryl-L-cysteinyl-[prolipoprotein] + sn-glycerol 1-phosphate + H(+)</text>
        <dbReference type="Rhea" id="RHEA:56712"/>
        <dbReference type="Rhea" id="RHEA-COMP:14679"/>
        <dbReference type="Rhea" id="RHEA-COMP:14680"/>
        <dbReference type="ChEBI" id="CHEBI:15378"/>
        <dbReference type="ChEBI" id="CHEBI:29950"/>
        <dbReference type="ChEBI" id="CHEBI:57685"/>
        <dbReference type="ChEBI" id="CHEBI:64716"/>
        <dbReference type="ChEBI" id="CHEBI:140658"/>
        <dbReference type="EC" id="2.5.1.145"/>
    </reaction>
</comment>
<keyword evidence="4 7" id="KW-0812">Transmembrane</keyword>
<name>A0AAN4VV82_9BACT</name>
<evidence type="ECO:0000256" key="5">
    <source>
        <dbReference type="ARBA" id="ARBA00022989"/>
    </source>
</evidence>
<reference evidence="8 9" key="1">
    <citation type="submission" date="2021-12" db="EMBL/GenBank/DDBJ databases">
        <title>Genome sequencing of bacteria with rrn-lacking chromosome and rrn-plasmid.</title>
        <authorList>
            <person name="Anda M."/>
            <person name="Iwasaki W."/>
        </authorList>
    </citation>
    <scope>NUCLEOTIDE SEQUENCE [LARGE SCALE GENOMIC DNA]</scope>
    <source>
        <strain evidence="8 9">NBRC 15940</strain>
    </source>
</reference>
<feature type="transmembrane region" description="Helical" evidence="7">
    <location>
        <begin position="59"/>
        <end position="78"/>
    </location>
</feature>
<organism evidence="8 9">
    <name type="scientific">Persicobacter diffluens</name>
    <dbReference type="NCBI Taxonomy" id="981"/>
    <lineage>
        <taxon>Bacteria</taxon>
        <taxon>Pseudomonadati</taxon>
        <taxon>Bacteroidota</taxon>
        <taxon>Cytophagia</taxon>
        <taxon>Cytophagales</taxon>
        <taxon>Persicobacteraceae</taxon>
        <taxon>Persicobacter</taxon>
    </lineage>
</organism>
<evidence type="ECO:0000256" key="4">
    <source>
        <dbReference type="ARBA" id="ARBA00022692"/>
    </source>
</evidence>
<evidence type="ECO:0000313" key="8">
    <source>
        <dbReference type="EMBL" id="GJM60576.1"/>
    </source>
</evidence>
<dbReference type="HAMAP" id="MF_01147">
    <property type="entry name" value="Lgt"/>
    <property type="match status" value="1"/>
</dbReference>
<keyword evidence="2 7" id="KW-1003">Cell membrane</keyword>
<dbReference type="RefSeq" id="WP_338236292.1">
    <property type="nucleotide sequence ID" value="NZ_BQKE01000001.1"/>
</dbReference>
<keyword evidence="5 7" id="KW-1133">Transmembrane helix</keyword>
<evidence type="ECO:0000256" key="7">
    <source>
        <dbReference type="HAMAP-Rule" id="MF_01147"/>
    </source>
</evidence>
<evidence type="ECO:0000256" key="2">
    <source>
        <dbReference type="ARBA" id="ARBA00022475"/>
    </source>
</evidence>
<feature type="binding site" evidence="7">
    <location>
        <position position="151"/>
    </location>
    <ligand>
        <name>a 1,2-diacyl-sn-glycero-3-phospho-(1'-sn-glycerol)</name>
        <dbReference type="ChEBI" id="CHEBI:64716"/>
    </ligand>
</feature>
<comment type="caution">
    <text evidence="8">The sequence shown here is derived from an EMBL/GenBank/DDBJ whole genome shotgun (WGS) entry which is preliminary data.</text>
</comment>
<evidence type="ECO:0000256" key="3">
    <source>
        <dbReference type="ARBA" id="ARBA00022679"/>
    </source>
</evidence>
<dbReference type="AlphaFoldDB" id="A0AAN4VV82"/>
<comment type="subcellular location">
    <subcellularLocation>
        <location evidence="7">Cell membrane</location>
        <topology evidence="7">Multi-pass membrane protein</topology>
    </subcellularLocation>
</comment>